<organism evidence="1">
    <name type="scientific">marine sediment metagenome</name>
    <dbReference type="NCBI Taxonomy" id="412755"/>
    <lineage>
        <taxon>unclassified sequences</taxon>
        <taxon>metagenomes</taxon>
        <taxon>ecological metagenomes</taxon>
    </lineage>
</organism>
<feature type="non-terminal residue" evidence="1">
    <location>
        <position position="262"/>
    </location>
</feature>
<reference evidence="1" key="1">
    <citation type="journal article" date="2014" name="Front. Microbiol.">
        <title>High frequency of phylogenetically diverse reductive dehalogenase-homologous genes in deep subseafloor sedimentary metagenomes.</title>
        <authorList>
            <person name="Kawai M."/>
            <person name="Futagami T."/>
            <person name="Toyoda A."/>
            <person name="Takaki Y."/>
            <person name="Nishi S."/>
            <person name="Hori S."/>
            <person name="Arai W."/>
            <person name="Tsubouchi T."/>
            <person name="Morono Y."/>
            <person name="Uchiyama I."/>
            <person name="Ito T."/>
            <person name="Fujiyama A."/>
            <person name="Inagaki F."/>
            <person name="Takami H."/>
        </authorList>
    </citation>
    <scope>NUCLEOTIDE SEQUENCE</scope>
    <source>
        <strain evidence="1">Expedition CK06-06</strain>
    </source>
</reference>
<accession>X1HZD4</accession>
<evidence type="ECO:0000313" key="1">
    <source>
        <dbReference type="EMBL" id="GAH62430.1"/>
    </source>
</evidence>
<proteinExistence type="predicted"/>
<sequence>KACTTWVWEVDTAWNGNSTKIGWSSESTIEELLDEGAECGIDFMIMYLKTQSYIDLSYMARGQFSTYESEEHDPNSITSWPPAHGYFNADSVNHFGYKIYDDPASGDTAWAMFTDSSDTAGYMQAGLIQHHRGHRQRYCRRPYSSTSLKYEARFYLRVPDTISTSNKVCSLEVLRKDTLGNYNLITATVLTKDSFSDTTYQAFSLWFTKDDTMEFYYPWDTCYMDYRIYWYDNYDLYADKVELRDTVYYNLEEDYYNQAIGA</sequence>
<comment type="caution">
    <text evidence="1">The sequence shown here is derived from an EMBL/GenBank/DDBJ whole genome shotgun (WGS) entry which is preliminary data.</text>
</comment>
<dbReference type="AlphaFoldDB" id="X1HZD4"/>
<protein>
    <submittedName>
        <fullName evidence="1">Uncharacterized protein</fullName>
    </submittedName>
</protein>
<name>X1HZD4_9ZZZZ</name>
<dbReference type="EMBL" id="BARU01031601">
    <property type="protein sequence ID" value="GAH62430.1"/>
    <property type="molecule type" value="Genomic_DNA"/>
</dbReference>
<feature type="non-terminal residue" evidence="1">
    <location>
        <position position="1"/>
    </location>
</feature>
<gene>
    <name evidence="1" type="ORF">S03H2_49962</name>
</gene>